<proteinExistence type="predicted"/>
<gene>
    <name evidence="1" type="ORF">DEO72_LG3g1454</name>
</gene>
<name>A0A4D6LF10_VIGUN</name>
<protein>
    <submittedName>
        <fullName evidence="1">Uncharacterized protein</fullName>
    </submittedName>
</protein>
<accession>A0A4D6LF10</accession>
<keyword evidence="2" id="KW-1185">Reference proteome</keyword>
<evidence type="ECO:0000313" key="1">
    <source>
        <dbReference type="EMBL" id="QCD86925.1"/>
    </source>
</evidence>
<evidence type="ECO:0000313" key="2">
    <source>
        <dbReference type="Proteomes" id="UP000501690"/>
    </source>
</evidence>
<sequence>MSSFSKPVHYFFQLAKPSRELLIFPVRVSKLLANPGESDSPRRVWRRLAQTLFAKGRPSDLLFILSERTTRLGERDLAQARSRGGSCFLFRALA</sequence>
<organism evidence="1 2">
    <name type="scientific">Vigna unguiculata</name>
    <name type="common">Cowpea</name>
    <dbReference type="NCBI Taxonomy" id="3917"/>
    <lineage>
        <taxon>Eukaryota</taxon>
        <taxon>Viridiplantae</taxon>
        <taxon>Streptophyta</taxon>
        <taxon>Embryophyta</taxon>
        <taxon>Tracheophyta</taxon>
        <taxon>Spermatophyta</taxon>
        <taxon>Magnoliopsida</taxon>
        <taxon>eudicotyledons</taxon>
        <taxon>Gunneridae</taxon>
        <taxon>Pentapetalae</taxon>
        <taxon>rosids</taxon>
        <taxon>fabids</taxon>
        <taxon>Fabales</taxon>
        <taxon>Fabaceae</taxon>
        <taxon>Papilionoideae</taxon>
        <taxon>50 kb inversion clade</taxon>
        <taxon>NPAAA clade</taxon>
        <taxon>indigoferoid/millettioid clade</taxon>
        <taxon>Phaseoleae</taxon>
        <taxon>Vigna</taxon>
    </lineage>
</organism>
<reference evidence="1 2" key="1">
    <citation type="submission" date="2019-04" db="EMBL/GenBank/DDBJ databases">
        <title>An improved genome assembly and genetic linkage map for asparagus bean, Vigna unguiculata ssp. sesquipedialis.</title>
        <authorList>
            <person name="Xia Q."/>
            <person name="Zhang R."/>
            <person name="Dong Y."/>
        </authorList>
    </citation>
    <scope>NUCLEOTIDE SEQUENCE [LARGE SCALE GENOMIC DNA]</scope>
    <source>
        <tissue evidence="1">Leaf</tissue>
    </source>
</reference>
<dbReference type="AlphaFoldDB" id="A0A4D6LF10"/>
<dbReference type="EMBL" id="CP039347">
    <property type="protein sequence ID" value="QCD86925.1"/>
    <property type="molecule type" value="Genomic_DNA"/>
</dbReference>
<dbReference type="Proteomes" id="UP000501690">
    <property type="component" value="Linkage Group LG3"/>
</dbReference>